<dbReference type="GO" id="GO:0004252">
    <property type="term" value="F:serine-type endopeptidase activity"/>
    <property type="evidence" value="ECO:0007669"/>
    <property type="project" value="UniProtKB-UniRule"/>
</dbReference>
<feature type="domain" description="Peptidase S8/S53" evidence="9">
    <location>
        <begin position="213"/>
        <end position="461"/>
    </location>
</feature>
<dbReference type="BioCyc" id="SESP1179773:BN6_RS09160-MONOMER"/>
<evidence type="ECO:0000256" key="4">
    <source>
        <dbReference type="ARBA" id="ARBA00022825"/>
    </source>
</evidence>
<keyword evidence="4 6" id="KW-0720">Serine protease</keyword>
<keyword evidence="8" id="KW-0732">Signal</keyword>
<gene>
    <name evidence="10" type="ordered locus">BN6_18650</name>
</gene>
<dbReference type="InterPro" id="IPR023827">
    <property type="entry name" value="Peptidase_S8_Asp-AS"/>
</dbReference>
<dbReference type="PATRIC" id="fig|1179773.3.peg.1872"/>
<evidence type="ECO:0000256" key="1">
    <source>
        <dbReference type="ARBA" id="ARBA00011073"/>
    </source>
</evidence>
<evidence type="ECO:0000256" key="3">
    <source>
        <dbReference type="ARBA" id="ARBA00022801"/>
    </source>
</evidence>
<dbReference type="InterPro" id="IPR000209">
    <property type="entry name" value="Peptidase_S8/S53_dom"/>
</dbReference>
<dbReference type="Gene3D" id="3.40.50.200">
    <property type="entry name" value="Peptidase S8/S53 domain"/>
    <property type="match status" value="1"/>
</dbReference>
<proteinExistence type="inferred from homology"/>
<evidence type="ECO:0000256" key="7">
    <source>
        <dbReference type="RuleBase" id="RU003355"/>
    </source>
</evidence>
<feature type="active site" description="Charge relay system" evidence="5 6">
    <location>
        <position position="424"/>
    </location>
</feature>
<dbReference type="EMBL" id="HE804045">
    <property type="protein sequence ID" value="CCH29185.1"/>
    <property type="molecule type" value="Genomic_DNA"/>
</dbReference>
<dbReference type="RefSeq" id="WP_015099298.1">
    <property type="nucleotide sequence ID" value="NC_019673.1"/>
</dbReference>
<evidence type="ECO:0000256" key="2">
    <source>
        <dbReference type="ARBA" id="ARBA00022670"/>
    </source>
</evidence>
<evidence type="ECO:0000256" key="8">
    <source>
        <dbReference type="SAM" id="SignalP"/>
    </source>
</evidence>
<feature type="active site" description="Charge relay system" evidence="5 6">
    <location>
        <position position="222"/>
    </location>
</feature>
<reference evidence="10 11" key="1">
    <citation type="journal article" date="2012" name="BMC Genomics">
        <title>Complete genome sequence of Saccharothrix espanaensis DSM 44229T and comparison to the other completely sequenced Pseudonocardiaceae.</title>
        <authorList>
            <person name="Strobel T."/>
            <person name="Al-Dilaimi A."/>
            <person name="Blom J."/>
            <person name="Gessner A."/>
            <person name="Kalinowski J."/>
            <person name="Luzhetska M."/>
            <person name="Puhler A."/>
            <person name="Szczepanowski R."/>
            <person name="Bechthold A."/>
            <person name="Ruckert C."/>
        </authorList>
    </citation>
    <scope>NUCLEOTIDE SEQUENCE [LARGE SCALE GENOMIC DNA]</scope>
    <source>
        <strain evidence="11">ATCC 51144 / DSM 44229 / JCM 9112 / NBRC 15066 / NRRL 15764</strain>
    </source>
</reference>
<dbReference type="STRING" id="1179773.BN6_18650"/>
<dbReference type="InterPro" id="IPR015500">
    <property type="entry name" value="Peptidase_S8_subtilisin-rel"/>
</dbReference>
<comment type="similarity">
    <text evidence="1 6 7">Belongs to the peptidase S8 family.</text>
</comment>
<dbReference type="PRINTS" id="PR00723">
    <property type="entry name" value="SUBTILISIN"/>
</dbReference>
<evidence type="ECO:0000313" key="10">
    <source>
        <dbReference type="EMBL" id="CCH29185.1"/>
    </source>
</evidence>
<dbReference type="Proteomes" id="UP000006281">
    <property type="component" value="Chromosome"/>
</dbReference>
<evidence type="ECO:0000259" key="9">
    <source>
        <dbReference type="Pfam" id="PF00082"/>
    </source>
</evidence>
<dbReference type="eggNOG" id="COG1404">
    <property type="taxonomic scope" value="Bacteria"/>
</dbReference>
<dbReference type="InterPro" id="IPR023828">
    <property type="entry name" value="Peptidase_S8_Ser-AS"/>
</dbReference>
<dbReference type="PROSITE" id="PS51892">
    <property type="entry name" value="SUBTILASE"/>
    <property type="match status" value="1"/>
</dbReference>
<keyword evidence="2 6" id="KW-0645">Protease</keyword>
<keyword evidence="11" id="KW-1185">Reference proteome</keyword>
<evidence type="ECO:0000256" key="5">
    <source>
        <dbReference type="PIRSR" id="PIRSR615500-1"/>
    </source>
</evidence>
<dbReference type="AlphaFoldDB" id="K0JPV1"/>
<evidence type="ECO:0000313" key="11">
    <source>
        <dbReference type="Proteomes" id="UP000006281"/>
    </source>
</evidence>
<feature type="chain" id="PRO_5003833780" evidence="8">
    <location>
        <begin position="30"/>
        <end position="1085"/>
    </location>
</feature>
<dbReference type="PROSITE" id="PS00136">
    <property type="entry name" value="SUBTILASE_ASP"/>
    <property type="match status" value="1"/>
</dbReference>
<dbReference type="InterPro" id="IPR050131">
    <property type="entry name" value="Peptidase_S8_subtilisin-like"/>
</dbReference>
<dbReference type="PROSITE" id="PS00138">
    <property type="entry name" value="SUBTILASE_SER"/>
    <property type="match status" value="1"/>
</dbReference>
<keyword evidence="3 6" id="KW-0378">Hydrolase</keyword>
<protein>
    <submittedName>
        <fullName evidence="10">Peptidase S8/S53, subtilisin kexin sedolisin</fullName>
    </submittedName>
</protein>
<dbReference type="PANTHER" id="PTHR43806:SF11">
    <property type="entry name" value="CEREVISIN-RELATED"/>
    <property type="match status" value="1"/>
</dbReference>
<feature type="signal peptide" evidence="8">
    <location>
        <begin position="1"/>
        <end position="29"/>
    </location>
</feature>
<dbReference type="GO" id="GO:0006508">
    <property type="term" value="P:proteolysis"/>
    <property type="evidence" value="ECO:0007669"/>
    <property type="project" value="UniProtKB-KW"/>
</dbReference>
<dbReference type="InterPro" id="IPR036852">
    <property type="entry name" value="Peptidase_S8/S53_dom_sf"/>
</dbReference>
<organism evidence="10 11">
    <name type="scientific">Saccharothrix espanaensis (strain ATCC 51144 / DSM 44229 / JCM 9112 / NBRC 15066 / NRRL 15764)</name>
    <dbReference type="NCBI Taxonomy" id="1179773"/>
    <lineage>
        <taxon>Bacteria</taxon>
        <taxon>Bacillati</taxon>
        <taxon>Actinomycetota</taxon>
        <taxon>Actinomycetes</taxon>
        <taxon>Pseudonocardiales</taxon>
        <taxon>Pseudonocardiaceae</taxon>
        <taxon>Saccharothrix</taxon>
    </lineage>
</organism>
<dbReference type="Pfam" id="PF00082">
    <property type="entry name" value="Peptidase_S8"/>
    <property type="match status" value="1"/>
</dbReference>
<name>K0JPV1_SACES</name>
<accession>K0JPV1</accession>
<dbReference type="SUPFAM" id="SSF52743">
    <property type="entry name" value="Subtilisin-like"/>
    <property type="match status" value="1"/>
</dbReference>
<dbReference type="HOGENOM" id="CLU_007528_0_0_11"/>
<dbReference type="KEGG" id="sesp:BN6_18650"/>
<sequence length="1085" mass="111268">MLRSGKRGAWGAAALAVGLLVSGTAAATAAPGPGAGPVEAGGALADAARTTSVTLVTGDRVLFRGDRLDSITPGEGRADARFQTYRRDGRLHVVPVDALGPLAQGRLDPRLFDVTGLAEAGYDDARRDDVPLIVTGDADRLRAAAGLRVTRDLPAAGAFAARAAKVGATGLFAALVADPGVAKVWLDGIRQTSLDRSAAQIGAPTAWNAGYTGKGVKVAVLDTGVDAAHPDLAGVVAGKANFTDDPDNTDAVGHGTHVAATIASRHAKYRGIAPESQILDGKVCFIGGCAESWILAGIQWAADQGADVVNLSLGGGDTEEVDPLEAAINRLSAEKGTLFVVAAGNSGRPGTVSSPSTAESALSVGAVERDDKLAPFSSKGPRAGDAGIKPDLTAPGVDIAAAKSAAGVIGTPVDATHVAVSGTSMATPHVAGAAAVLAQQHPDWTGAQIKAALTASAKHNPALGVFDQGSGRVDLAKAIATSVTTDPVSVGFGLQQWPHDDDVPVTRELTYRNAGTAPVTLDLVLEATGPDGKPAPAGVFTLGATKVTVPAAGTATVSVTANSRVGTLDGVYSGAVVASSGLRTAIGISREVESYDLVVSYTDADGKPGDLGGTLLIGLDNDITAFPPRVAGVARTRVPKGQYLLHNSVVTGGKVALVVQPLLNVTGKTTIAVDARTAKPVRVTYPDPTTVPKIGDVSFNRSYGGKPRVSIGSLFFGGFADTVSTAHLGPEVPGKDFTAGIHAHGEAPPAGDTPVNYRLAWLQHGKAPDGFTAAPGKDELAKVTQQVVRHAAGRTYRYGGIPVPPDGGGSGGTLLTAPGVDGKAVDYVLAEDLAWDWVVLQFDSTDRLEGRQLNQGNTYRAGRDHRERYFQPVLSPALAPGALNAARLGDEIGFGVPLWSDHDGASGDYDVTSARTTVYRDGVKVGETTYAANGLFKVPPGKAEFKVDTEAVPLAGATEFSTKVAGTWTFRSDTVAGTEFKPVALTTVKFAPELDAAGSAPANKVLRVPLVVRQQDDAPNGKVRELDAEVSFDDGKTWKDVPVAGRAALVRNGDAGGYASLRVTGSDSKGNTFAHTVIRAYKIRK</sequence>
<dbReference type="PANTHER" id="PTHR43806">
    <property type="entry name" value="PEPTIDASE S8"/>
    <property type="match status" value="1"/>
</dbReference>
<evidence type="ECO:0000256" key="6">
    <source>
        <dbReference type="PROSITE-ProRule" id="PRU01240"/>
    </source>
</evidence>
<feature type="active site" description="Charge relay system" evidence="5 6">
    <location>
        <position position="254"/>
    </location>
</feature>